<proteinExistence type="predicted"/>
<sequence>MSLKKTADSENDSVVYFNDTDDELTLENENQKKGGCVGYLRENLFVILILIGVAVGFGIGFGVRQLKPSPVAITWIGELLALSLSSHHVLLHFK</sequence>
<reference evidence="5 6" key="1">
    <citation type="submission" date="2018-11" db="EMBL/GenBank/DDBJ databases">
        <authorList>
            <consortium name="Pathogen Informatics"/>
        </authorList>
    </citation>
    <scope>NUCLEOTIDE SEQUENCE [LARGE SCALE GENOMIC DNA]</scope>
</reference>
<name>A0A3P7NL06_DIBLA</name>
<evidence type="ECO:0000256" key="3">
    <source>
        <dbReference type="ARBA" id="ARBA00023136"/>
    </source>
</evidence>
<keyword evidence="1 4" id="KW-0812">Transmembrane</keyword>
<dbReference type="GO" id="GO:0016020">
    <property type="term" value="C:membrane"/>
    <property type="evidence" value="ECO:0007669"/>
    <property type="project" value="InterPro"/>
</dbReference>
<organism evidence="5 6">
    <name type="scientific">Dibothriocephalus latus</name>
    <name type="common">Fish tapeworm</name>
    <name type="synonym">Diphyllobothrium latum</name>
    <dbReference type="NCBI Taxonomy" id="60516"/>
    <lineage>
        <taxon>Eukaryota</taxon>
        <taxon>Metazoa</taxon>
        <taxon>Spiralia</taxon>
        <taxon>Lophotrochozoa</taxon>
        <taxon>Platyhelminthes</taxon>
        <taxon>Cestoda</taxon>
        <taxon>Eucestoda</taxon>
        <taxon>Diphyllobothriidea</taxon>
        <taxon>Diphyllobothriidae</taxon>
        <taxon>Dibothriocephalus</taxon>
    </lineage>
</organism>
<evidence type="ECO:0008006" key="7">
    <source>
        <dbReference type="Google" id="ProtNLM"/>
    </source>
</evidence>
<dbReference type="EMBL" id="UYRU01046229">
    <property type="protein sequence ID" value="VDN09022.1"/>
    <property type="molecule type" value="Genomic_DNA"/>
</dbReference>
<keyword evidence="2 4" id="KW-1133">Transmembrane helix</keyword>
<dbReference type="InterPro" id="IPR036458">
    <property type="entry name" value="Na:dicarbo_symporter_sf"/>
</dbReference>
<dbReference type="Proteomes" id="UP000281553">
    <property type="component" value="Unassembled WGS sequence"/>
</dbReference>
<evidence type="ECO:0000313" key="6">
    <source>
        <dbReference type="Proteomes" id="UP000281553"/>
    </source>
</evidence>
<accession>A0A3P7NL06</accession>
<evidence type="ECO:0000256" key="4">
    <source>
        <dbReference type="SAM" id="Phobius"/>
    </source>
</evidence>
<evidence type="ECO:0000256" key="2">
    <source>
        <dbReference type="ARBA" id="ARBA00022989"/>
    </source>
</evidence>
<feature type="transmembrane region" description="Helical" evidence="4">
    <location>
        <begin position="44"/>
        <end position="66"/>
    </location>
</feature>
<evidence type="ECO:0000313" key="5">
    <source>
        <dbReference type="EMBL" id="VDN09022.1"/>
    </source>
</evidence>
<keyword evidence="3 4" id="KW-0472">Membrane</keyword>
<gene>
    <name evidence="5" type="ORF">DILT_LOCUS4853</name>
</gene>
<protein>
    <recommendedName>
        <fullName evidence="7">Amino acid transporter</fullName>
    </recommendedName>
</protein>
<keyword evidence="6" id="KW-1185">Reference proteome</keyword>
<dbReference type="GO" id="GO:0015293">
    <property type="term" value="F:symporter activity"/>
    <property type="evidence" value="ECO:0007669"/>
    <property type="project" value="InterPro"/>
</dbReference>
<dbReference type="Gene3D" id="1.10.3860.10">
    <property type="entry name" value="Sodium:dicarboxylate symporter"/>
    <property type="match status" value="1"/>
</dbReference>
<dbReference type="AlphaFoldDB" id="A0A3P7NL06"/>
<feature type="transmembrane region" description="Helical" evidence="4">
    <location>
        <begin position="72"/>
        <end position="91"/>
    </location>
</feature>
<evidence type="ECO:0000256" key="1">
    <source>
        <dbReference type="ARBA" id="ARBA00022692"/>
    </source>
</evidence>